<keyword evidence="1" id="KW-0732">Signal</keyword>
<dbReference type="InterPro" id="IPR006311">
    <property type="entry name" value="TAT_signal"/>
</dbReference>
<evidence type="ECO:0000313" key="2">
    <source>
        <dbReference type="EMBL" id="KFA91901.1"/>
    </source>
</evidence>
<sequence length="430" mass="46490">MIRIGRRQFTAGLGASLLASPLLRFLGGEAHAATLTAKRLIVFFTPNGTVHRYWRPSGTETSFTFPAGSMLEPLNEHLANLLVCEGLNFVDVDNHDAGMANMLTGGGTAQSASGGMSVDQYVASKMGEGSRFRSLEFGVQTSLWGASRSTRMSYSAPGVFVSPEDNPRSAFQRLFGALGGDTGTADKQLRRRKSMLDLVRGELNDLSQRVGAEEKRKLEQHLEALRQTEKGLTEPVALPGCPSATAPISMDAKANANFPAVGKAQMDLLVSALTCGMTRVASLQMSHTVAPQVFTWLGVGEAHHELSHKDDSNTSGLAELVKCERWFAQQFAYLLQSLKDRPNLEGEGTLLDSTLVVWAKELGDSRMHDCRSVPFIVAGGAQTPFRFGRYLRYSGVPHQKLLTSICHAMGAPLDTFGDSNRSNGLLDGLV</sequence>
<evidence type="ECO:0008006" key="4">
    <source>
        <dbReference type="Google" id="ProtNLM"/>
    </source>
</evidence>
<organism evidence="2 3">
    <name type="scientific">Archangium violaceum Cb vi76</name>
    <dbReference type="NCBI Taxonomy" id="1406225"/>
    <lineage>
        <taxon>Bacteria</taxon>
        <taxon>Pseudomonadati</taxon>
        <taxon>Myxococcota</taxon>
        <taxon>Myxococcia</taxon>
        <taxon>Myxococcales</taxon>
        <taxon>Cystobacterineae</taxon>
        <taxon>Archangiaceae</taxon>
        <taxon>Archangium</taxon>
    </lineage>
</organism>
<comment type="caution">
    <text evidence="2">The sequence shown here is derived from an EMBL/GenBank/DDBJ whole genome shotgun (WGS) entry which is preliminary data.</text>
</comment>
<reference evidence="2 3" key="1">
    <citation type="submission" date="2014-07" db="EMBL/GenBank/DDBJ databases">
        <title>Draft Genome Sequence of Gephyronic Acid Producer, Cystobacter violaceus Strain Cb vi76.</title>
        <authorList>
            <person name="Stevens D.C."/>
            <person name="Young J."/>
            <person name="Carmichael R."/>
            <person name="Tan J."/>
            <person name="Taylor R.E."/>
        </authorList>
    </citation>
    <scope>NUCLEOTIDE SEQUENCE [LARGE SCALE GENOMIC DNA]</scope>
    <source>
        <strain evidence="2 3">Cb vi76</strain>
    </source>
</reference>
<accession>A0A084STW6</accession>
<dbReference type="EMBL" id="JPMI01000123">
    <property type="protein sequence ID" value="KFA91901.1"/>
    <property type="molecule type" value="Genomic_DNA"/>
</dbReference>
<dbReference type="InterPro" id="IPR011447">
    <property type="entry name" value="DUF1552"/>
</dbReference>
<feature type="signal peptide" evidence="1">
    <location>
        <begin position="1"/>
        <end position="32"/>
    </location>
</feature>
<dbReference type="AlphaFoldDB" id="A0A084STW6"/>
<name>A0A084STW6_9BACT</name>
<evidence type="ECO:0000256" key="1">
    <source>
        <dbReference type="SAM" id="SignalP"/>
    </source>
</evidence>
<protein>
    <recommendedName>
        <fullName evidence="4">Tat (Twin-arginine translocation) pathway signal sequence domain protein</fullName>
    </recommendedName>
</protein>
<dbReference type="PROSITE" id="PS51318">
    <property type="entry name" value="TAT"/>
    <property type="match status" value="1"/>
</dbReference>
<dbReference type="Proteomes" id="UP000028547">
    <property type="component" value="Unassembled WGS sequence"/>
</dbReference>
<proteinExistence type="predicted"/>
<evidence type="ECO:0000313" key="3">
    <source>
        <dbReference type="Proteomes" id="UP000028547"/>
    </source>
</evidence>
<dbReference type="Pfam" id="PF07586">
    <property type="entry name" value="HXXSHH"/>
    <property type="match status" value="1"/>
</dbReference>
<feature type="chain" id="PRO_5001781956" description="Tat (Twin-arginine translocation) pathway signal sequence domain protein" evidence="1">
    <location>
        <begin position="33"/>
        <end position="430"/>
    </location>
</feature>
<gene>
    <name evidence="2" type="ORF">Q664_18895</name>
</gene>
<dbReference type="RefSeq" id="WP_043396934.1">
    <property type="nucleotide sequence ID" value="NZ_JPMI01000123.1"/>
</dbReference>